<accession>A0A835I3F8</accession>
<protein>
    <recommendedName>
        <fullName evidence="1">KIB1-4 beta-propeller domain-containing protein</fullName>
    </recommendedName>
</protein>
<proteinExistence type="predicted"/>
<feature type="domain" description="KIB1-4 beta-propeller" evidence="1">
    <location>
        <begin position="4"/>
        <end position="86"/>
    </location>
</feature>
<comment type="caution">
    <text evidence="2">The sequence shown here is derived from an EMBL/GenBank/DDBJ whole genome shotgun (WGS) entry which is preliminary data.</text>
</comment>
<dbReference type="EMBL" id="JADFTS010000004">
    <property type="protein sequence ID" value="KAF9609829.1"/>
    <property type="molecule type" value="Genomic_DNA"/>
</dbReference>
<reference evidence="2 3" key="1">
    <citation type="submission" date="2020-10" db="EMBL/GenBank/DDBJ databases">
        <title>The Coptis chinensis genome and diversification of protoberbering-type alkaloids.</title>
        <authorList>
            <person name="Wang B."/>
            <person name="Shu S."/>
            <person name="Song C."/>
            <person name="Liu Y."/>
        </authorList>
    </citation>
    <scope>NUCLEOTIDE SEQUENCE [LARGE SCALE GENOMIC DNA]</scope>
    <source>
        <strain evidence="2">HL-2020</strain>
        <tissue evidence="2">Leaf</tissue>
    </source>
</reference>
<evidence type="ECO:0000313" key="3">
    <source>
        <dbReference type="Proteomes" id="UP000631114"/>
    </source>
</evidence>
<name>A0A835I3F8_9MAGN</name>
<organism evidence="2 3">
    <name type="scientific">Coptis chinensis</name>
    <dbReference type="NCBI Taxonomy" id="261450"/>
    <lineage>
        <taxon>Eukaryota</taxon>
        <taxon>Viridiplantae</taxon>
        <taxon>Streptophyta</taxon>
        <taxon>Embryophyta</taxon>
        <taxon>Tracheophyta</taxon>
        <taxon>Spermatophyta</taxon>
        <taxon>Magnoliopsida</taxon>
        <taxon>Ranunculales</taxon>
        <taxon>Ranunculaceae</taxon>
        <taxon>Coptidoideae</taxon>
        <taxon>Coptis</taxon>
    </lineage>
</organism>
<dbReference type="Proteomes" id="UP000631114">
    <property type="component" value="Unassembled WGS sequence"/>
</dbReference>
<dbReference type="Pfam" id="PF03478">
    <property type="entry name" value="Beta-prop_KIB1-4"/>
    <property type="match status" value="1"/>
</dbReference>
<dbReference type="InterPro" id="IPR005174">
    <property type="entry name" value="KIB1-4_b-propeller"/>
</dbReference>
<dbReference type="AlphaFoldDB" id="A0A835I3F8"/>
<gene>
    <name evidence="2" type="ORF">IFM89_018771</name>
</gene>
<evidence type="ECO:0000259" key="1">
    <source>
        <dbReference type="Pfam" id="PF03478"/>
    </source>
</evidence>
<sequence length="102" mass="11329">MINFEDAVYYNDKFYATDEAGALLSCDTSGAEPKVKYYALAPLCGLNISTPPHTMTYVLESAGELLCVRRIVGDKSTVEFQIFKLQTLGRSEKFMLTFTVLG</sequence>
<evidence type="ECO:0000313" key="2">
    <source>
        <dbReference type="EMBL" id="KAF9609829.1"/>
    </source>
</evidence>
<keyword evidence="3" id="KW-1185">Reference proteome</keyword>